<evidence type="ECO:0000256" key="1">
    <source>
        <dbReference type="SAM" id="SignalP"/>
    </source>
</evidence>
<dbReference type="Proteomes" id="UP001221757">
    <property type="component" value="Unassembled WGS sequence"/>
</dbReference>
<evidence type="ECO:0000313" key="2">
    <source>
        <dbReference type="EMBL" id="KAJ7653515.1"/>
    </source>
</evidence>
<organism evidence="2 3">
    <name type="scientific">Mycena rosella</name>
    <name type="common">Pink bonnet</name>
    <name type="synonym">Agaricus rosellus</name>
    <dbReference type="NCBI Taxonomy" id="1033263"/>
    <lineage>
        <taxon>Eukaryota</taxon>
        <taxon>Fungi</taxon>
        <taxon>Dikarya</taxon>
        <taxon>Basidiomycota</taxon>
        <taxon>Agaricomycotina</taxon>
        <taxon>Agaricomycetes</taxon>
        <taxon>Agaricomycetidae</taxon>
        <taxon>Agaricales</taxon>
        <taxon>Marasmiineae</taxon>
        <taxon>Mycenaceae</taxon>
        <taxon>Mycena</taxon>
    </lineage>
</organism>
<comment type="caution">
    <text evidence="2">The sequence shown here is derived from an EMBL/GenBank/DDBJ whole genome shotgun (WGS) entry which is preliminary data.</text>
</comment>
<accession>A0AAD7CMN9</accession>
<protein>
    <submittedName>
        <fullName evidence="2">Uncharacterized protein</fullName>
    </submittedName>
</protein>
<feature type="chain" id="PRO_5042015524" evidence="1">
    <location>
        <begin position="16"/>
        <end position="146"/>
    </location>
</feature>
<dbReference type="AlphaFoldDB" id="A0AAD7CMN9"/>
<keyword evidence="1" id="KW-0732">Signal</keyword>
<proteinExistence type="predicted"/>
<reference evidence="2" key="1">
    <citation type="submission" date="2023-03" db="EMBL/GenBank/DDBJ databases">
        <title>Massive genome expansion in bonnet fungi (Mycena s.s.) driven by repeated elements and novel gene families across ecological guilds.</title>
        <authorList>
            <consortium name="Lawrence Berkeley National Laboratory"/>
            <person name="Harder C.B."/>
            <person name="Miyauchi S."/>
            <person name="Viragh M."/>
            <person name="Kuo A."/>
            <person name="Thoen E."/>
            <person name="Andreopoulos B."/>
            <person name="Lu D."/>
            <person name="Skrede I."/>
            <person name="Drula E."/>
            <person name="Henrissat B."/>
            <person name="Morin E."/>
            <person name="Kohler A."/>
            <person name="Barry K."/>
            <person name="LaButti K."/>
            <person name="Morin E."/>
            <person name="Salamov A."/>
            <person name="Lipzen A."/>
            <person name="Mereny Z."/>
            <person name="Hegedus B."/>
            <person name="Baldrian P."/>
            <person name="Stursova M."/>
            <person name="Weitz H."/>
            <person name="Taylor A."/>
            <person name="Grigoriev I.V."/>
            <person name="Nagy L.G."/>
            <person name="Martin F."/>
            <person name="Kauserud H."/>
        </authorList>
    </citation>
    <scope>NUCLEOTIDE SEQUENCE</scope>
    <source>
        <strain evidence="2">CBHHK067</strain>
    </source>
</reference>
<keyword evidence="3" id="KW-1185">Reference proteome</keyword>
<gene>
    <name evidence="2" type="ORF">B0H17DRAFT_1214630</name>
</gene>
<sequence length="146" mass="15559">MHALTLILTPASAIAALPALHQRGFSGPSLLTCHTPCPHLPCLTGQSSGIFTQHRLTSTIFATACAGSGPVPSFRVRGMDADEASFDFCSQLNACGHARDREGDCTNILVEDRGFCLTHAAVGEGVGREVLFAAYQQFIDQEATYF</sequence>
<dbReference type="EMBL" id="JARKIE010000333">
    <property type="protein sequence ID" value="KAJ7653515.1"/>
    <property type="molecule type" value="Genomic_DNA"/>
</dbReference>
<name>A0AAD7CMN9_MYCRO</name>
<feature type="signal peptide" evidence="1">
    <location>
        <begin position="1"/>
        <end position="15"/>
    </location>
</feature>
<evidence type="ECO:0000313" key="3">
    <source>
        <dbReference type="Proteomes" id="UP001221757"/>
    </source>
</evidence>